<evidence type="ECO:0000313" key="3">
    <source>
        <dbReference type="Proteomes" id="UP000020077"/>
    </source>
</evidence>
<dbReference type="EMBL" id="JDVG02000252">
    <property type="protein sequence ID" value="KFB73282.1"/>
    <property type="molecule type" value="Genomic_DNA"/>
</dbReference>
<reference evidence="2 3" key="1">
    <citation type="submission" date="2014-02" db="EMBL/GenBank/DDBJ databases">
        <title>Expanding our view of genomic diversity in Candidatus Accumulibacter clades.</title>
        <authorList>
            <person name="Skennerton C.T."/>
            <person name="Barr J.J."/>
            <person name="Slater F.R."/>
            <person name="Bond P.L."/>
            <person name="Tyson G.W."/>
        </authorList>
    </citation>
    <scope>NUCLEOTIDE SEQUENCE [LARGE SCALE GENOMIC DNA]</scope>
    <source>
        <strain evidence="3">BA-91</strain>
    </source>
</reference>
<dbReference type="Pfam" id="PF10592">
    <property type="entry name" value="AIPR"/>
    <property type="match status" value="1"/>
</dbReference>
<dbReference type="AlphaFoldDB" id="A0A080LWV2"/>
<proteinExistence type="predicted"/>
<accession>A0A080LWV2</accession>
<comment type="caution">
    <text evidence="2">The sequence shown here is derived from an EMBL/GenBank/DDBJ whole genome shotgun (WGS) entry which is preliminary data.</text>
</comment>
<name>A0A080LWV2_9PROT</name>
<sequence length="649" mass="73538">MENNVVAFPRFDVVTFTYSAASAVSSNVGFIKDMIFPRRHHRDVGRLLQERLQSSPTITRQVLYMHIILKNHVKELASDFAYNGYDDAKLFEFFCNYCVVSKHYLGRFDPKDITTDEDDASIDGLAIIVDGDLIITVDDAEEIFKTHKSNLSVDVVFTQVKSGDQFRKEEINTFHVGLEDFLSLDPKFPNGTLNQESVAILKIVLANLKKVRNRRPSAHIYYCTGGTYKKEREIKAAFDIIERSVIGTDLFFKVVVIPSGRSQILRLYADLTEKNEARLKLIDYFGMPTMPGIPQSYVAIVNARNFVDSLLVDDEGNLRQSVFEENVRSFLGSENDVNSAIEATLANGEKKKLFSVLNNGITIVAPELTLTPNTKEIHLTNYQVINGCQTSSTLHANKTLLDETVNVVVKFIESPENEASGDIISATNSQSDIPKESFYGLRNKAKLVQKYFEAHNQTLTPENKIFFERRQGEFRGLGLQASKIFDVREVARCFAAMFLNQPHNSARYVKTIFSASGESLFKDDDHESYYYAAALALYKFQTLINGRKIGAQSYIKLRWHVIQMFKWFCHGKMDVPTPGSRKAEIYASKLIEALNSENRSYIKIFEKCQALIDEVGFPSDDALKRGKFTQDLMNSTAAKLTKTRDNQRP</sequence>
<organism evidence="2 3">
    <name type="scientific">Candidatus Accumulibacter phosphatis</name>
    <dbReference type="NCBI Taxonomy" id="327160"/>
    <lineage>
        <taxon>Bacteria</taxon>
        <taxon>Pseudomonadati</taxon>
        <taxon>Pseudomonadota</taxon>
        <taxon>Betaproteobacteria</taxon>
        <taxon>Candidatus Accumulibacter</taxon>
    </lineage>
</organism>
<dbReference type="InterPro" id="IPR018891">
    <property type="entry name" value="AIPR_C"/>
</dbReference>
<evidence type="ECO:0000313" key="2">
    <source>
        <dbReference type="EMBL" id="KFB73282.1"/>
    </source>
</evidence>
<dbReference type="Proteomes" id="UP000020077">
    <property type="component" value="Unassembled WGS sequence"/>
</dbReference>
<gene>
    <name evidence="2" type="ORF">AW09_001459</name>
</gene>
<evidence type="ECO:0000259" key="1">
    <source>
        <dbReference type="Pfam" id="PF10592"/>
    </source>
</evidence>
<feature type="domain" description="Abortive phage infection protein C-terminal" evidence="1">
    <location>
        <begin position="323"/>
        <end position="539"/>
    </location>
</feature>
<protein>
    <submittedName>
        <fullName evidence="2">AIPR protein</fullName>
    </submittedName>
</protein>